<dbReference type="InterPro" id="IPR037161">
    <property type="entry name" value="Semialdehyde_DH-like_C"/>
</dbReference>
<dbReference type="EMBL" id="FQXC01000001">
    <property type="protein sequence ID" value="SHG82745.1"/>
    <property type="molecule type" value="Genomic_DNA"/>
</dbReference>
<proteinExistence type="predicted"/>
<sequence>MTSIALFGAGGKMGVRLATNLKTAPYDLLPVEVKPEGQARLKAETGLTCVDQGQALSAADTVILAVPDRAIGKVLSGFVDDLKPGTAVIMLDAAAPHAETLPERDDITYFVAHPCHPPLFNDETDAAAKTDYFGGIAAKQHIVCALAQGPEDHYAKCEEIARVFYGPVMRSHRVTVEQMALLEPALSESVGATFAKVLKDATDEAARRGIPYQAAEDFLLGHLTILLAVAFGVQPGGKLSDGCMKAIEEAEPVIFRDGWMDNIFSAEAVKASVKSICD</sequence>
<evidence type="ECO:0000259" key="3">
    <source>
        <dbReference type="Pfam" id="PF16896"/>
    </source>
</evidence>
<dbReference type="RefSeq" id="WP_072776107.1">
    <property type="nucleotide sequence ID" value="NZ_FQXC01000001.1"/>
</dbReference>
<gene>
    <name evidence="4" type="ORF">SAMN05443551_0716</name>
</gene>
<reference evidence="4 5" key="1">
    <citation type="submission" date="2016-11" db="EMBL/GenBank/DDBJ databases">
        <authorList>
            <person name="Jaros S."/>
            <person name="Januszkiewicz K."/>
            <person name="Wedrychowicz H."/>
        </authorList>
    </citation>
    <scope>NUCLEOTIDE SEQUENCE [LARGE SCALE GENOMIC DNA]</scope>
    <source>
        <strain evidence="4 5">DSM 29431</strain>
    </source>
</reference>
<dbReference type="InterPro" id="IPR050812">
    <property type="entry name" value="Preph/Arog_dehydrog"/>
</dbReference>
<dbReference type="Gene3D" id="1.10.3640.10">
    <property type="entry name" value="Semialdehyde dehydrogenase-like, C-terminal"/>
    <property type="match status" value="1"/>
</dbReference>
<evidence type="ECO:0000313" key="5">
    <source>
        <dbReference type="Proteomes" id="UP000184221"/>
    </source>
</evidence>
<name>A0A1M5MZW4_9RHOB</name>
<dbReference type="InterPro" id="IPR036291">
    <property type="entry name" value="NAD(P)-bd_dom_sf"/>
</dbReference>
<protein>
    <submittedName>
        <fullName evidence="4">NAD binding domain of 6-phosphogluconate dehydrogenase</fullName>
    </submittedName>
</protein>
<evidence type="ECO:0000313" key="4">
    <source>
        <dbReference type="EMBL" id="SHG82745.1"/>
    </source>
</evidence>
<dbReference type="Pfam" id="PF03807">
    <property type="entry name" value="F420_oxidored"/>
    <property type="match status" value="1"/>
</dbReference>
<dbReference type="GO" id="GO:0006571">
    <property type="term" value="P:tyrosine biosynthetic process"/>
    <property type="evidence" value="ECO:0007669"/>
    <property type="project" value="TreeGrafter"/>
</dbReference>
<dbReference type="GO" id="GO:0008977">
    <property type="term" value="F:prephenate dehydrogenase (NAD+) activity"/>
    <property type="evidence" value="ECO:0007669"/>
    <property type="project" value="TreeGrafter"/>
</dbReference>
<feature type="domain" description="Pyrroline-5-carboxylate reductase catalytic N-terminal" evidence="2">
    <location>
        <begin position="4"/>
        <end position="89"/>
    </location>
</feature>
<dbReference type="Pfam" id="PF16896">
    <property type="entry name" value="PGDH_C"/>
    <property type="match status" value="1"/>
</dbReference>
<dbReference type="Gene3D" id="3.40.50.720">
    <property type="entry name" value="NAD(P)-binding Rossmann-like Domain"/>
    <property type="match status" value="1"/>
</dbReference>
<dbReference type="Proteomes" id="UP000184221">
    <property type="component" value="Unassembled WGS sequence"/>
</dbReference>
<dbReference type="AlphaFoldDB" id="A0A1M5MZW4"/>
<dbReference type="PANTHER" id="PTHR21363">
    <property type="entry name" value="PREPHENATE DEHYDROGENASE"/>
    <property type="match status" value="1"/>
</dbReference>
<organism evidence="4 5">
    <name type="scientific">Marivita hallyeonensis</name>
    <dbReference type="NCBI Taxonomy" id="996342"/>
    <lineage>
        <taxon>Bacteria</taxon>
        <taxon>Pseudomonadati</taxon>
        <taxon>Pseudomonadota</taxon>
        <taxon>Alphaproteobacteria</taxon>
        <taxon>Rhodobacterales</taxon>
        <taxon>Roseobacteraceae</taxon>
        <taxon>Marivita</taxon>
    </lineage>
</organism>
<accession>A0A1M5MZW4</accession>
<dbReference type="InterPro" id="IPR031663">
    <property type="entry name" value="PGDH_C"/>
</dbReference>
<dbReference type="OrthoDB" id="1677316at2"/>
<dbReference type="PANTHER" id="PTHR21363:SF0">
    <property type="entry name" value="PREPHENATE DEHYDROGENASE [NADP(+)]"/>
    <property type="match status" value="1"/>
</dbReference>
<evidence type="ECO:0000256" key="1">
    <source>
        <dbReference type="ARBA" id="ARBA00023002"/>
    </source>
</evidence>
<dbReference type="GO" id="GO:0070403">
    <property type="term" value="F:NAD+ binding"/>
    <property type="evidence" value="ECO:0007669"/>
    <property type="project" value="TreeGrafter"/>
</dbReference>
<keyword evidence="1" id="KW-0560">Oxidoreductase</keyword>
<feature type="domain" description="Phosphogluconate dehydrogenase (decarboxylating) C-terminal" evidence="3">
    <location>
        <begin position="121"/>
        <end position="277"/>
    </location>
</feature>
<evidence type="ECO:0000259" key="2">
    <source>
        <dbReference type="Pfam" id="PF03807"/>
    </source>
</evidence>
<dbReference type="InterPro" id="IPR028939">
    <property type="entry name" value="P5C_Rdtase_cat_N"/>
</dbReference>
<keyword evidence="5" id="KW-1185">Reference proteome</keyword>
<dbReference type="STRING" id="996342.SAMN05443551_0716"/>
<dbReference type="SUPFAM" id="SSF51735">
    <property type="entry name" value="NAD(P)-binding Rossmann-fold domains"/>
    <property type="match status" value="1"/>
</dbReference>